<dbReference type="InterPro" id="IPR036390">
    <property type="entry name" value="WH_DNA-bd_sf"/>
</dbReference>
<dbReference type="InterPro" id="IPR005119">
    <property type="entry name" value="LysR_subst-bd"/>
</dbReference>
<accession>A0A6I3XF93</accession>
<evidence type="ECO:0000259" key="5">
    <source>
        <dbReference type="PROSITE" id="PS50931"/>
    </source>
</evidence>
<dbReference type="CDD" id="cd08459">
    <property type="entry name" value="PBP2_DntR_NahR_LinR_like"/>
    <property type="match status" value="1"/>
</dbReference>
<dbReference type="RefSeq" id="WP_155707408.1">
    <property type="nucleotide sequence ID" value="NZ_BMWU01000016.1"/>
</dbReference>
<dbReference type="EMBL" id="WNWM01000002">
    <property type="protein sequence ID" value="MUI11388.1"/>
    <property type="molecule type" value="Genomic_DNA"/>
</dbReference>
<evidence type="ECO:0000256" key="1">
    <source>
        <dbReference type="ARBA" id="ARBA00009437"/>
    </source>
</evidence>
<proteinExistence type="inferred from homology"/>
<evidence type="ECO:0000313" key="7">
    <source>
        <dbReference type="Proteomes" id="UP000431684"/>
    </source>
</evidence>
<dbReference type="Pfam" id="PF03466">
    <property type="entry name" value="LysR_substrate"/>
    <property type="match status" value="1"/>
</dbReference>
<feature type="domain" description="HTH lysR-type" evidence="5">
    <location>
        <begin position="6"/>
        <end position="63"/>
    </location>
</feature>
<evidence type="ECO:0000313" key="6">
    <source>
        <dbReference type="EMBL" id="MUI11388.1"/>
    </source>
</evidence>
<dbReference type="PANTHER" id="PTHR30118">
    <property type="entry name" value="HTH-TYPE TRANSCRIPTIONAL REGULATOR LEUO-RELATED"/>
    <property type="match status" value="1"/>
</dbReference>
<sequence length="306" mass="34557">MDNEKLDLNLLRVFDALMQTKHVTQAGEIVGLSQPAVSFALNKLRKLTGDALFVRTPKGMEPTPRATRMAPPVRQILEMVVRDVFNADQFTPATSTHRFTLSMTDIGELVFLPAMLKRLKREAPSVALEAVSMSPARLGEAMTMGSVDLALGYYPDITRADFYQQHLFTHSFAALVRTDHPRIGAQMTMDQFLAETHIVVRAAGRSQELFERHLEQAHIQRKVGLILPHFLSIQHVLPDTDMVATVPYSCAKVFSRARTVRMVGLPMQTPSFDVKQYWHSRQHSDPANQWLRQLVHEIFSNGIESI</sequence>
<dbReference type="PROSITE" id="PS50931">
    <property type="entry name" value="HTH_LYSR"/>
    <property type="match status" value="1"/>
</dbReference>
<keyword evidence="4" id="KW-0804">Transcription</keyword>
<gene>
    <name evidence="6" type="ORF">GJV26_02625</name>
</gene>
<keyword evidence="2" id="KW-0805">Transcription regulation</keyword>
<organism evidence="6 7">
    <name type="scientific">Pseudoduganella dura</name>
    <dbReference type="NCBI Taxonomy" id="321982"/>
    <lineage>
        <taxon>Bacteria</taxon>
        <taxon>Pseudomonadati</taxon>
        <taxon>Pseudomonadota</taxon>
        <taxon>Betaproteobacteria</taxon>
        <taxon>Burkholderiales</taxon>
        <taxon>Oxalobacteraceae</taxon>
        <taxon>Telluria group</taxon>
        <taxon>Pseudoduganella</taxon>
    </lineage>
</organism>
<evidence type="ECO:0000256" key="2">
    <source>
        <dbReference type="ARBA" id="ARBA00023015"/>
    </source>
</evidence>
<dbReference type="Pfam" id="PF00126">
    <property type="entry name" value="HTH_1"/>
    <property type="match status" value="1"/>
</dbReference>
<dbReference type="SUPFAM" id="SSF53850">
    <property type="entry name" value="Periplasmic binding protein-like II"/>
    <property type="match status" value="1"/>
</dbReference>
<dbReference type="Gene3D" id="1.10.10.10">
    <property type="entry name" value="Winged helix-like DNA-binding domain superfamily/Winged helix DNA-binding domain"/>
    <property type="match status" value="1"/>
</dbReference>
<dbReference type="Gene3D" id="3.40.190.10">
    <property type="entry name" value="Periplasmic binding protein-like II"/>
    <property type="match status" value="2"/>
</dbReference>
<comment type="caution">
    <text evidence="6">The sequence shown here is derived from an EMBL/GenBank/DDBJ whole genome shotgun (WGS) entry which is preliminary data.</text>
</comment>
<dbReference type="GO" id="GO:0003700">
    <property type="term" value="F:DNA-binding transcription factor activity"/>
    <property type="evidence" value="ECO:0007669"/>
    <property type="project" value="InterPro"/>
</dbReference>
<dbReference type="PANTHER" id="PTHR30118:SF15">
    <property type="entry name" value="TRANSCRIPTIONAL REGULATORY PROTEIN"/>
    <property type="match status" value="1"/>
</dbReference>
<dbReference type="AlphaFoldDB" id="A0A6I3XF93"/>
<dbReference type="InterPro" id="IPR050389">
    <property type="entry name" value="LysR-type_TF"/>
</dbReference>
<dbReference type="GO" id="GO:0003677">
    <property type="term" value="F:DNA binding"/>
    <property type="evidence" value="ECO:0007669"/>
    <property type="project" value="UniProtKB-KW"/>
</dbReference>
<evidence type="ECO:0000256" key="4">
    <source>
        <dbReference type="ARBA" id="ARBA00023163"/>
    </source>
</evidence>
<dbReference type="PRINTS" id="PR00039">
    <property type="entry name" value="HTHLYSR"/>
</dbReference>
<evidence type="ECO:0000256" key="3">
    <source>
        <dbReference type="ARBA" id="ARBA00023125"/>
    </source>
</evidence>
<dbReference type="SUPFAM" id="SSF46785">
    <property type="entry name" value="Winged helix' DNA-binding domain"/>
    <property type="match status" value="1"/>
</dbReference>
<keyword evidence="7" id="KW-1185">Reference proteome</keyword>
<comment type="similarity">
    <text evidence="1">Belongs to the LysR transcriptional regulatory family.</text>
</comment>
<keyword evidence="3" id="KW-0238">DNA-binding</keyword>
<protein>
    <submittedName>
        <fullName evidence="6">LysR family transcriptional regulator</fullName>
    </submittedName>
</protein>
<name>A0A6I3XF93_9BURK</name>
<reference evidence="6 7" key="1">
    <citation type="submission" date="2019-11" db="EMBL/GenBank/DDBJ databases">
        <title>Draft Genome Sequences of Six Type Strains of the Genus Massilia.</title>
        <authorList>
            <person name="Miess H."/>
            <person name="Frediansyah A."/>
            <person name="Goeker M."/>
            <person name="Gross H."/>
        </authorList>
    </citation>
    <scope>NUCLEOTIDE SEQUENCE [LARGE SCALE GENOMIC DNA]</scope>
    <source>
        <strain evidence="6 7">DSM 17513</strain>
    </source>
</reference>
<dbReference type="OrthoDB" id="8583877at2"/>
<dbReference type="InterPro" id="IPR000847">
    <property type="entry name" value="LysR_HTH_N"/>
</dbReference>
<dbReference type="Proteomes" id="UP000431684">
    <property type="component" value="Unassembled WGS sequence"/>
</dbReference>
<dbReference type="InterPro" id="IPR036388">
    <property type="entry name" value="WH-like_DNA-bd_sf"/>
</dbReference>